<evidence type="ECO:0000313" key="2">
    <source>
        <dbReference type="Proteomes" id="UP000799302"/>
    </source>
</evidence>
<protein>
    <submittedName>
        <fullName evidence="1">Uncharacterized protein</fullName>
    </submittedName>
</protein>
<proteinExistence type="predicted"/>
<gene>
    <name evidence="1" type="ORF">BT63DRAFT_412565</name>
</gene>
<dbReference type="AlphaFoldDB" id="A0A6A6UJA9"/>
<dbReference type="EMBL" id="MU004233">
    <property type="protein sequence ID" value="KAF2671547.1"/>
    <property type="molecule type" value="Genomic_DNA"/>
</dbReference>
<evidence type="ECO:0000313" key="1">
    <source>
        <dbReference type="EMBL" id="KAF2671547.1"/>
    </source>
</evidence>
<accession>A0A6A6UJA9</accession>
<dbReference type="Proteomes" id="UP000799302">
    <property type="component" value="Unassembled WGS sequence"/>
</dbReference>
<organism evidence="1 2">
    <name type="scientific">Microthyrium microscopicum</name>
    <dbReference type="NCBI Taxonomy" id="703497"/>
    <lineage>
        <taxon>Eukaryota</taxon>
        <taxon>Fungi</taxon>
        <taxon>Dikarya</taxon>
        <taxon>Ascomycota</taxon>
        <taxon>Pezizomycotina</taxon>
        <taxon>Dothideomycetes</taxon>
        <taxon>Dothideomycetes incertae sedis</taxon>
        <taxon>Microthyriales</taxon>
        <taxon>Microthyriaceae</taxon>
        <taxon>Microthyrium</taxon>
    </lineage>
</organism>
<reference evidence="1" key="1">
    <citation type="journal article" date="2020" name="Stud. Mycol.">
        <title>101 Dothideomycetes genomes: a test case for predicting lifestyles and emergence of pathogens.</title>
        <authorList>
            <person name="Haridas S."/>
            <person name="Albert R."/>
            <person name="Binder M."/>
            <person name="Bloem J."/>
            <person name="Labutti K."/>
            <person name="Salamov A."/>
            <person name="Andreopoulos B."/>
            <person name="Baker S."/>
            <person name="Barry K."/>
            <person name="Bills G."/>
            <person name="Bluhm B."/>
            <person name="Cannon C."/>
            <person name="Castanera R."/>
            <person name="Culley D."/>
            <person name="Daum C."/>
            <person name="Ezra D."/>
            <person name="Gonzalez J."/>
            <person name="Henrissat B."/>
            <person name="Kuo A."/>
            <person name="Liang C."/>
            <person name="Lipzen A."/>
            <person name="Lutzoni F."/>
            <person name="Magnuson J."/>
            <person name="Mondo S."/>
            <person name="Nolan M."/>
            <person name="Ohm R."/>
            <person name="Pangilinan J."/>
            <person name="Park H.-J."/>
            <person name="Ramirez L."/>
            <person name="Alfaro M."/>
            <person name="Sun H."/>
            <person name="Tritt A."/>
            <person name="Yoshinaga Y."/>
            <person name="Zwiers L.-H."/>
            <person name="Turgeon B."/>
            <person name="Goodwin S."/>
            <person name="Spatafora J."/>
            <person name="Crous P."/>
            <person name="Grigoriev I."/>
        </authorList>
    </citation>
    <scope>NUCLEOTIDE SEQUENCE</scope>
    <source>
        <strain evidence="1">CBS 115976</strain>
    </source>
</reference>
<name>A0A6A6UJA9_9PEZI</name>
<sequence>MLVWTNNKNTRSKLGRRSTGRLGSISSSFKRLKRGVSGWQCQGWNVTVVFRHRDRRGVDELRIGSIYAAWNANANVREDYQKLYYSRISSYILGDLDVRNLGRISHGRETLHSTLELNNWGDENPPILLFEHTHEASPDRVDVTKNLTQPVNCCMMWFNEKFASNQRFAPVTSIPT</sequence>
<keyword evidence="2" id="KW-1185">Reference proteome</keyword>